<dbReference type="PROSITE" id="PS51257">
    <property type="entry name" value="PROKAR_LIPOPROTEIN"/>
    <property type="match status" value="1"/>
</dbReference>
<reference evidence="1 2" key="2">
    <citation type="submission" date="2016-08" db="EMBL/GenBank/DDBJ databases">
        <title>Orenia metallireducens sp. nov. strain Z6, a Novel Metal-reducing Firmicute from the Deep Subsurface.</title>
        <authorList>
            <person name="Maxim B.I."/>
            <person name="Kenneth K."/>
            <person name="Flynn T.M."/>
            <person name="Oloughlin E.J."/>
            <person name="Locke R.A."/>
            <person name="Weber J.R."/>
            <person name="Egan S.M."/>
            <person name="Mackie R.I."/>
            <person name="Cann I.K."/>
        </authorList>
    </citation>
    <scope>NUCLEOTIDE SEQUENCE [LARGE SCALE GENOMIC DNA]</scope>
    <source>
        <strain evidence="1 2">Z6</strain>
    </source>
</reference>
<dbReference type="EMBL" id="LWDV01000006">
    <property type="protein sequence ID" value="OCL27952.1"/>
    <property type="molecule type" value="Genomic_DNA"/>
</dbReference>
<dbReference type="CDD" id="cd06325">
    <property type="entry name" value="PBP1_ABC_unchar_transporter"/>
    <property type="match status" value="1"/>
</dbReference>
<dbReference type="Pfam" id="PF04392">
    <property type="entry name" value="ABC_sub_bind"/>
    <property type="match status" value="1"/>
</dbReference>
<gene>
    <name evidence="1" type="ORF">U472_01765</name>
</gene>
<dbReference type="Proteomes" id="UP000093514">
    <property type="component" value="Unassembled WGS sequence"/>
</dbReference>
<sequence>MRSRVFSLLVIVLSLGLLIGCSSQESDKTSADNSSIKVGIIQIVEHPALDAAREGFIEEMAKAGYKEGDNITYDYKNAQGDMSTAQTIAKQFTYDKLDLILAIATPTAQAVANSVKDTPILITAVTDPKSAGLVDSLEVPGANITGTSDLTPVKQQLELFKKIDPNIKKIGIIYNGGEVNSVVQAELAEKEAKKLDLELINLTVTSSNEVYQGAQSLVGRVDGIYVPTDNTVVSAIQSVVKVANESDLPLIVGEDNSVENGGLATVGINYYQLGRQTGKMAVEVLDGADPAKMSIQYLENTDLVINLKAAQEMGVDLPEELLNQAKRIIE</sequence>
<dbReference type="OrthoDB" id="9776955at2"/>
<name>A0A1C0AC77_9FIRM</name>
<evidence type="ECO:0000313" key="2">
    <source>
        <dbReference type="Proteomes" id="UP000093514"/>
    </source>
</evidence>
<reference evidence="2" key="1">
    <citation type="submission" date="2016-07" db="EMBL/GenBank/DDBJ databases">
        <authorList>
            <person name="Florea S."/>
            <person name="Webb J.S."/>
            <person name="Jaromczyk J."/>
            <person name="Schardl C.L."/>
        </authorList>
    </citation>
    <scope>NUCLEOTIDE SEQUENCE [LARGE SCALE GENOMIC DNA]</scope>
    <source>
        <strain evidence="2">Z6</strain>
    </source>
</reference>
<dbReference type="InterPro" id="IPR028082">
    <property type="entry name" value="Peripla_BP_I"/>
</dbReference>
<keyword evidence="2" id="KW-1185">Reference proteome</keyword>
<dbReference type="RefSeq" id="WP_068714912.1">
    <property type="nucleotide sequence ID" value="NZ_LWDV01000006.1"/>
</dbReference>
<accession>A0A1C0AC77</accession>
<dbReference type="PANTHER" id="PTHR35271:SF1">
    <property type="entry name" value="ABC TRANSPORTER, SUBSTRATE-BINDING LIPOPROTEIN"/>
    <property type="match status" value="1"/>
</dbReference>
<dbReference type="SUPFAM" id="SSF53822">
    <property type="entry name" value="Periplasmic binding protein-like I"/>
    <property type="match status" value="1"/>
</dbReference>
<comment type="caution">
    <text evidence="1">The sequence shown here is derived from an EMBL/GenBank/DDBJ whole genome shotgun (WGS) entry which is preliminary data.</text>
</comment>
<dbReference type="InterPro" id="IPR007487">
    <property type="entry name" value="ABC_transpt-TYRBP-like"/>
</dbReference>
<evidence type="ECO:0000313" key="1">
    <source>
        <dbReference type="EMBL" id="OCL27952.1"/>
    </source>
</evidence>
<dbReference type="Gene3D" id="3.40.50.2300">
    <property type="match status" value="2"/>
</dbReference>
<dbReference type="PANTHER" id="PTHR35271">
    <property type="entry name" value="ABC TRANSPORTER, SUBSTRATE-BINDING LIPOPROTEIN-RELATED"/>
    <property type="match status" value="1"/>
</dbReference>
<dbReference type="AlphaFoldDB" id="A0A1C0AC77"/>
<protein>
    <submittedName>
        <fullName evidence="1">Sugar ABC transporter substrate-binding protein</fullName>
    </submittedName>
</protein>
<organism evidence="1 2">
    <name type="scientific">Orenia metallireducens</name>
    <dbReference type="NCBI Taxonomy" id="1413210"/>
    <lineage>
        <taxon>Bacteria</taxon>
        <taxon>Bacillati</taxon>
        <taxon>Bacillota</taxon>
        <taxon>Clostridia</taxon>
        <taxon>Halanaerobiales</taxon>
        <taxon>Halobacteroidaceae</taxon>
        <taxon>Orenia</taxon>
    </lineage>
</organism>
<proteinExistence type="predicted"/>